<feature type="domain" description="HTH cro/C1-type" evidence="1">
    <location>
        <begin position="7"/>
        <end position="60"/>
    </location>
</feature>
<reference evidence="2 3" key="2">
    <citation type="submission" date="2018-09" db="EMBL/GenBank/DDBJ databases">
        <title>Giant CbK-like Caulobacter bacteriophages have genetically divergent genomes.</title>
        <authorList>
            <person name="Wilson K."/>
            <person name="Ely B."/>
        </authorList>
    </citation>
    <scope>NUCLEOTIDE SEQUENCE [LARGE SCALE GENOMIC DNA]</scope>
</reference>
<dbReference type="SUPFAM" id="SSF47413">
    <property type="entry name" value="lambda repressor-like DNA-binding domains"/>
    <property type="match status" value="1"/>
</dbReference>
<dbReference type="InterPro" id="IPR010982">
    <property type="entry name" value="Lambda_DNA-bd_dom_sf"/>
</dbReference>
<dbReference type="CDD" id="cd00093">
    <property type="entry name" value="HTH_XRE"/>
    <property type="match status" value="1"/>
</dbReference>
<dbReference type="Proteomes" id="UP000259026">
    <property type="component" value="Segment"/>
</dbReference>
<dbReference type="Gene3D" id="1.10.260.40">
    <property type="entry name" value="lambda repressor-like DNA-binding domains"/>
    <property type="match status" value="1"/>
</dbReference>
<reference evidence="3" key="1">
    <citation type="submission" date="2018-07" db="EMBL/GenBank/DDBJ databases">
        <title>Giant CbK-like Caulobacter bacteriophages have genetically divergent genomes.</title>
        <authorList>
            <person name="Wilson K.M."/>
            <person name="Ely B."/>
        </authorList>
    </citation>
    <scope>NUCLEOTIDE SEQUENCE [LARGE SCALE GENOMIC DNA]</scope>
</reference>
<evidence type="ECO:0000313" key="2">
    <source>
        <dbReference type="EMBL" id="AXQ68968.1"/>
    </source>
</evidence>
<proteinExistence type="predicted"/>
<dbReference type="PROSITE" id="PS50943">
    <property type="entry name" value="HTH_CROC1"/>
    <property type="match status" value="1"/>
</dbReference>
<name>A0A385EDZ7_9CAUD</name>
<dbReference type="EMBL" id="MH588545">
    <property type="protein sequence ID" value="AXQ68968.1"/>
    <property type="molecule type" value="Genomic_DNA"/>
</dbReference>
<evidence type="ECO:0000259" key="1">
    <source>
        <dbReference type="PROSITE" id="PS50943"/>
    </source>
</evidence>
<dbReference type="GO" id="GO:0003677">
    <property type="term" value="F:DNA binding"/>
    <property type="evidence" value="ECO:0007669"/>
    <property type="project" value="InterPro"/>
</dbReference>
<dbReference type="InterPro" id="IPR001387">
    <property type="entry name" value="Cro/C1-type_HTH"/>
</dbReference>
<accession>A0A385EDZ7</accession>
<gene>
    <name evidence="2" type="ORF">CcrPW_gp429c</name>
</gene>
<protein>
    <recommendedName>
        <fullName evidence="1">HTH cro/C1-type domain-containing protein</fullName>
    </recommendedName>
</protein>
<dbReference type="Pfam" id="PF01381">
    <property type="entry name" value="HTH_3"/>
    <property type="match status" value="1"/>
</dbReference>
<organism evidence="2 3">
    <name type="scientific">Caulobacter phage CcrPW</name>
    <dbReference type="NCBI Taxonomy" id="2283271"/>
    <lineage>
        <taxon>Viruses</taxon>
        <taxon>Duplodnaviria</taxon>
        <taxon>Heunggongvirae</taxon>
        <taxon>Uroviricota</taxon>
        <taxon>Caudoviricetes</taxon>
        <taxon>Jeanschmidtviridae</taxon>
        <taxon>Colossusvirus</taxon>
        <taxon>Colossusvirus PW</taxon>
    </lineage>
</organism>
<sequence length="72" mass="8134">MKRAQCKAARVLLGWTQHDLAKQIDCSTSTIADYERGARDTLPFVLKEIKAAFKRNGVRITSTAIHHRPIND</sequence>
<dbReference type="SMART" id="SM00530">
    <property type="entry name" value="HTH_XRE"/>
    <property type="match status" value="1"/>
</dbReference>
<evidence type="ECO:0000313" key="3">
    <source>
        <dbReference type="Proteomes" id="UP000259026"/>
    </source>
</evidence>
<keyword evidence="3" id="KW-1185">Reference proteome</keyword>